<dbReference type="InterPro" id="IPR002123">
    <property type="entry name" value="Plipid/glycerol_acylTrfase"/>
</dbReference>
<keyword evidence="7" id="KW-0594">Phospholipid biosynthesis</keyword>
<evidence type="ECO:0000256" key="6">
    <source>
        <dbReference type="ARBA" id="ARBA00023315"/>
    </source>
</evidence>
<accession>A0A1X7LR08</accession>
<evidence type="ECO:0000256" key="5">
    <source>
        <dbReference type="ARBA" id="ARBA00023098"/>
    </source>
</evidence>
<dbReference type="NCBIfam" id="TIGR00530">
    <property type="entry name" value="AGP_acyltrn"/>
    <property type="match status" value="1"/>
</dbReference>
<keyword evidence="6 7" id="KW-0012">Acyltransferase</keyword>
<comment type="similarity">
    <text evidence="2 7">Belongs to the 1-acyl-sn-glycerol-3-phosphate acyltransferase family.</text>
</comment>
<proteinExistence type="inferred from homology"/>
<comment type="domain">
    <text evidence="7">The HXXXXD motif is essential for acyltransferase activity and may constitute the binding site for the phosphate moiety of the glycerol-3-phosphate.</text>
</comment>
<reference evidence="9 10" key="1">
    <citation type="submission" date="2017-04" db="EMBL/GenBank/DDBJ databases">
        <authorList>
            <person name="Afonso C.L."/>
            <person name="Miller P.J."/>
            <person name="Scott M.A."/>
            <person name="Spackman E."/>
            <person name="Goraichik I."/>
            <person name="Dimitrov K.M."/>
            <person name="Suarez D.L."/>
            <person name="Swayne D.E."/>
        </authorList>
    </citation>
    <scope>NUCLEOTIDE SEQUENCE [LARGE SCALE GENOMIC DNA]</scope>
    <source>
        <strain evidence="9 10">11</strain>
    </source>
</reference>
<dbReference type="EMBL" id="FXAZ01000006">
    <property type="protein sequence ID" value="SMG55773.1"/>
    <property type="molecule type" value="Genomic_DNA"/>
</dbReference>
<evidence type="ECO:0000256" key="7">
    <source>
        <dbReference type="RuleBase" id="RU361267"/>
    </source>
</evidence>
<dbReference type="OrthoDB" id="9803035at2"/>
<comment type="catalytic activity">
    <reaction evidence="7">
        <text>a 1-acyl-sn-glycero-3-phosphate + an acyl-CoA = a 1,2-diacyl-sn-glycero-3-phosphate + CoA</text>
        <dbReference type="Rhea" id="RHEA:19709"/>
        <dbReference type="ChEBI" id="CHEBI:57287"/>
        <dbReference type="ChEBI" id="CHEBI:57970"/>
        <dbReference type="ChEBI" id="CHEBI:58342"/>
        <dbReference type="ChEBI" id="CHEBI:58608"/>
        <dbReference type="EC" id="2.3.1.51"/>
    </reaction>
</comment>
<dbReference type="GO" id="GO:0003841">
    <property type="term" value="F:1-acylglycerol-3-phosphate O-acyltransferase activity"/>
    <property type="evidence" value="ECO:0007669"/>
    <property type="project" value="UniProtKB-UniRule"/>
</dbReference>
<keyword evidence="7" id="KW-1208">Phospholipid metabolism</keyword>
<name>A0A1X7LR08_9BACL</name>
<dbReference type="EC" id="2.3.1.51" evidence="7"/>
<evidence type="ECO:0000256" key="4">
    <source>
        <dbReference type="ARBA" id="ARBA00022679"/>
    </source>
</evidence>
<evidence type="ECO:0000256" key="1">
    <source>
        <dbReference type="ARBA" id="ARBA00005189"/>
    </source>
</evidence>
<gene>
    <name evidence="9" type="ORF">SAMN06295960_3999</name>
</gene>
<dbReference type="RefSeq" id="WP_085497229.1">
    <property type="nucleotide sequence ID" value="NZ_FXAZ01000006.1"/>
</dbReference>
<protein>
    <recommendedName>
        <fullName evidence="7">1-acyl-sn-glycerol-3-phosphate acyltransferase</fullName>
        <ecNumber evidence="7">2.3.1.51</ecNumber>
    </recommendedName>
</protein>
<dbReference type="STRING" id="1852522.SAMN06295960_3999"/>
<dbReference type="SUPFAM" id="SSF69593">
    <property type="entry name" value="Glycerol-3-phosphate (1)-acyltransferase"/>
    <property type="match status" value="1"/>
</dbReference>
<keyword evidence="5 7" id="KW-0443">Lipid metabolism</keyword>
<dbReference type="AlphaFoldDB" id="A0A1X7LR08"/>
<evidence type="ECO:0000313" key="10">
    <source>
        <dbReference type="Proteomes" id="UP000193834"/>
    </source>
</evidence>
<dbReference type="InterPro" id="IPR004552">
    <property type="entry name" value="AGP_acyltrans"/>
</dbReference>
<dbReference type="PANTHER" id="PTHR10434">
    <property type="entry name" value="1-ACYL-SN-GLYCEROL-3-PHOSPHATE ACYLTRANSFERASE"/>
    <property type="match status" value="1"/>
</dbReference>
<sequence>MRYIRTVIWFVYFWVYLLVLYPEMKKVERLEREGKTAEHDALASKHVTKWARSLLRLAGAKITIRGEEHIPEGAAVYMANHQGNFDVPIVLGYLDKPKAMMSKIEVKKLPLIRSWMKHLNCIFVDRNNVRQSMNSLNDAADLVKKGYSVCIFPEGTRSKGGPIGEFKSGGFRIATKTGAPIVPIRIEGSYKLMESNGYWIKPAEVTVTILPPVEVSHLSKEETALLPERIRTMIEQVI</sequence>
<keyword evidence="4 7" id="KW-0808">Transferase</keyword>
<evidence type="ECO:0000313" key="9">
    <source>
        <dbReference type="EMBL" id="SMG55773.1"/>
    </source>
</evidence>
<dbReference type="PANTHER" id="PTHR10434:SF64">
    <property type="entry name" value="1-ACYL-SN-GLYCEROL-3-PHOSPHATE ACYLTRANSFERASE-RELATED"/>
    <property type="match status" value="1"/>
</dbReference>
<dbReference type="CDD" id="cd07989">
    <property type="entry name" value="LPLAT_AGPAT-like"/>
    <property type="match status" value="1"/>
</dbReference>
<evidence type="ECO:0000256" key="2">
    <source>
        <dbReference type="ARBA" id="ARBA00008655"/>
    </source>
</evidence>
<dbReference type="Proteomes" id="UP000193834">
    <property type="component" value="Unassembled WGS sequence"/>
</dbReference>
<dbReference type="SMART" id="SM00563">
    <property type="entry name" value="PlsC"/>
    <property type="match status" value="1"/>
</dbReference>
<dbReference type="GO" id="GO:0006654">
    <property type="term" value="P:phosphatidic acid biosynthetic process"/>
    <property type="evidence" value="ECO:0007669"/>
    <property type="project" value="TreeGrafter"/>
</dbReference>
<feature type="domain" description="Phospholipid/glycerol acyltransferase" evidence="8">
    <location>
        <begin position="75"/>
        <end position="189"/>
    </location>
</feature>
<dbReference type="GO" id="GO:0016020">
    <property type="term" value="C:membrane"/>
    <property type="evidence" value="ECO:0007669"/>
    <property type="project" value="InterPro"/>
</dbReference>
<evidence type="ECO:0000256" key="3">
    <source>
        <dbReference type="ARBA" id="ARBA00022516"/>
    </source>
</evidence>
<keyword evidence="10" id="KW-1185">Reference proteome</keyword>
<comment type="pathway">
    <text evidence="1">Lipid metabolism.</text>
</comment>
<keyword evidence="3 7" id="KW-0444">Lipid biosynthesis</keyword>
<evidence type="ECO:0000259" key="8">
    <source>
        <dbReference type="SMART" id="SM00563"/>
    </source>
</evidence>
<dbReference type="Pfam" id="PF01553">
    <property type="entry name" value="Acyltransferase"/>
    <property type="match status" value="1"/>
</dbReference>
<organism evidence="9 10">
    <name type="scientific">Paenibacillus aquistagni</name>
    <dbReference type="NCBI Taxonomy" id="1852522"/>
    <lineage>
        <taxon>Bacteria</taxon>
        <taxon>Bacillati</taxon>
        <taxon>Bacillota</taxon>
        <taxon>Bacilli</taxon>
        <taxon>Bacillales</taxon>
        <taxon>Paenibacillaceae</taxon>
        <taxon>Paenibacillus</taxon>
    </lineage>
</organism>